<protein>
    <recommendedName>
        <fullName evidence="3">Serine kinase</fullName>
    </recommendedName>
</protein>
<organism evidence="1 2">
    <name type="scientific">Sulfurovum riftiae</name>
    <dbReference type="NCBI Taxonomy" id="1630136"/>
    <lineage>
        <taxon>Bacteria</taxon>
        <taxon>Pseudomonadati</taxon>
        <taxon>Campylobacterota</taxon>
        <taxon>Epsilonproteobacteria</taxon>
        <taxon>Campylobacterales</taxon>
        <taxon>Sulfurovaceae</taxon>
        <taxon>Sulfurovum</taxon>
    </lineage>
</organism>
<dbReference type="Gene3D" id="3.40.50.300">
    <property type="entry name" value="P-loop containing nucleotide triphosphate hydrolases"/>
    <property type="match status" value="1"/>
</dbReference>
<evidence type="ECO:0000313" key="1">
    <source>
        <dbReference type="EMBL" id="KYJ86417.1"/>
    </source>
</evidence>
<dbReference type="EMBL" id="LNKT01000034">
    <property type="protein sequence ID" value="KYJ86417.1"/>
    <property type="molecule type" value="Genomic_DNA"/>
</dbReference>
<comment type="caution">
    <text evidence="1">The sequence shown here is derived from an EMBL/GenBank/DDBJ whole genome shotgun (WGS) entry which is preliminary data.</text>
</comment>
<gene>
    <name evidence="1" type="ORF">AS592_06385</name>
</gene>
<dbReference type="STRING" id="1630136.AS592_06385"/>
<proteinExistence type="predicted"/>
<dbReference type="SUPFAM" id="SSF53795">
    <property type="entry name" value="PEP carboxykinase-like"/>
    <property type="match status" value="1"/>
</dbReference>
<accession>A0A151CFZ2</accession>
<dbReference type="InterPro" id="IPR027417">
    <property type="entry name" value="P-loop_NTPase"/>
</dbReference>
<sequence>MTLYGTKIKSDIVFPLDLTQKTEIRYEAELSSKVPTELKQSITCGFPLYWAHGRNVYFYSDREFDGSDMEQPWCYEVEDVVTFYWVGGEDTIYYELGEKGDANLLGFWFVHLLLPLYMTLEGKYDFLHAGAVEVDGRPIFFIAPSMGGKSTMTDYFIKQGHTLVSDDKVPTFIQDGKFMAVGSHPYHRPYRKFEELGYRVENFTTAFKPIHAFYQLEGVEVDADISISEIKGFAKFDVLLPNYLYMFSWLKPQRLKYLSQMLNIIRVFHVKVPWDMERLGEVHDVICEHSENIKNSLTSSNL</sequence>
<name>A0A151CFZ2_9BACT</name>
<keyword evidence="2" id="KW-1185">Reference proteome</keyword>
<reference evidence="1 2" key="1">
    <citation type="submission" date="2015-11" db="EMBL/GenBank/DDBJ databases">
        <title>Draft genome of Sulfurovum riftiae 1812E, a member of the Epsilonproteobacteria isolated from the tube of the deep-sea hydrothermal vent tubewom Riftia pachyptila.</title>
        <authorList>
            <person name="Vetriani C."/>
            <person name="Giovannelli D."/>
        </authorList>
    </citation>
    <scope>NUCLEOTIDE SEQUENCE [LARGE SCALE GENOMIC DNA]</scope>
    <source>
        <strain evidence="1 2">1812E</strain>
    </source>
</reference>
<dbReference type="Proteomes" id="UP000075359">
    <property type="component" value="Unassembled WGS sequence"/>
</dbReference>
<evidence type="ECO:0000313" key="2">
    <source>
        <dbReference type="Proteomes" id="UP000075359"/>
    </source>
</evidence>
<evidence type="ECO:0008006" key="3">
    <source>
        <dbReference type="Google" id="ProtNLM"/>
    </source>
</evidence>
<dbReference type="AlphaFoldDB" id="A0A151CFZ2"/>